<name>A0ACD0NYV0_9BASI</name>
<organism evidence="1 2">
    <name type="scientific">Violaceomyces palustris</name>
    <dbReference type="NCBI Taxonomy" id="1673888"/>
    <lineage>
        <taxon>Eukaryota</taxon>
        <taxon>Fungi</taxon>
        <taxon>Dikarya</taxon>
        <taxon>Basidiomycota</taxon>
        <taxon>Ustilaginomycotina</taxon>
        <taxon>Ustilaginomycetes</taxon>
        <taxon>Violaceomycetales</taxon>
        <taxon>Violaceomycetaceae</taxon>
        <taxon>Violaceomyces</taxon>
    </lineage>
</organism>
<protein>
    <submittedName>
        <fullName evidence="1">Uncharacterized protein</fullName>
    </submittedName>
</protein>
<dbReference type="EMBL" id="KZ819877">
    <property type="protein sequence ID" value="PWN51018.1"/>
    <property type="molecule type" value="Genomic_DNA"/>
</dbReference>
<proteinExistence type="predicted"/>
<gene>
    <name evidence="1" type="ORF">IE53DRAFT_67717</name>
</gene>
<evidence type="ECO:0000313" key="1">
    <source>
        <dbReference type="EMBL" id="PWN51018.1"/>
    </source>
</evidence>
<dbReference type="Proteomes" id="UP000245626">
    <property type="component" value="Unassembled WGS sequence"/>
</dbReference>
<reference evidence="1 2" key="1">
    <citation type="journal article" date="2018" name="Mol. Biol. Evol.">
        <title>Broad Genomic Sampling Reveals a Smut Pathogenic Ancestry of the Fungal Clade Ustilaginomycotina.</title>
        <authorList>
            <person name="Kijpornyongpan T."/>
            <person name="Mondo S.J."/>
            <person name="Barry K."/>
            <person name="Sandor L."/>
            <person name="Lee J."/>
            <person name="Lipzen A."/>
            <person name="Pangilinan J."/>
            <person name="LaButti K."/>
            <person name="Hainaut M."/>
            <person name="Henrissat B."/>
            <person name="Grigoriev I.V."/>
            <person name="Spatafora J.W."/>
            <person name="Aime M.C."/>
        </authorList>
    </citation>
    <scope>NUCLEOTIDE SEQUENCE [LARGE SCALE GENOMIC DNA]</scope>
    <source>
        <strain evidence="1 2">SA 807</strain>
    </source>
</reference>
<keyword evidence="2" id="KW-1185">Reference proteome</keyword>
<evidence type="ECO:0000313" key="2">
    <source>
        <dbReference type="Proteomes" id="UP000245626"/>
    </source>
</evidence>
<accession>A0ACD0NYV0</accession>
<sequence>MSAQAAFRVDTRSESASRLQSSIQAELATRGYSNHDDPIMAEYIVVMLANQKSPEQITQELSELIGPDYDPQFTHWIWSEADRIINHLHQPAKDTTTTTSSSTTTNLQQEPTVISIPATPLEPVIEVQEPPYIQPSPTASRARSASPPLPLAPHRGASPSHQTSSSSNSRIHEHHDGSGYRDFRRSDRWDASSDRGREQARRRLPQASRELFTSALASATKDDRRQRGVPSSIRPSDAAWDAVGSSSAQERNASSTSNLAMDDPNLRSHATVFEIPKRRRAMMTKQHQPSISIQGVAKQVGEPSRQAAMQTSSVSIFGRAGIPDPRASEFVPQALSASQQQQSSNHGSSSLVSRLDPMIPDNKPLVEPLASSTTAAQILTVPVQNHSSDFPTEPSNTATCRWSLKCTNPMCIYSHPTPANAGRDGDESAALILSQDVCRFGSSCTNKECTRSHVSPAITFIKQRNGRAAATAATTTVLDSNSWRPTATTSFAGGQGGHTPSFGTTHGSFPCKFQMGCTNASCPYSHFDSENRLAPSPALAALGARQGSLDRTHGQVQATRKEGEEEEEEEEDVSMDAEADVEIDLSGSGNHVATQEARGGEGEEKKTKKDTPSSLSSSQPEGLDRALSGDPSSRPCRFGKACTRPDCFFSHPPERNLTYAVEQTASPSIACRFGLGCTRGE</sequence>